<keyword evidence="3" id="KW-1185">Reference proteome</keyword>
<evidence type="ECO:0000259" key="1">
    <source>
        <dbReference type="Pfam" id="PF00535"/>
    </source>
</evidence>
<feature type="domain" description="Glycosyltransferase 2-like" evidence="1">
    <location>
        <begin position="80"/>
        <end position="230"/>
    </location>
</feature>
<dbReference type="InterPro" id="IPR001173">
    <property type="entry name" value="Glyco_trans_2-like"/>
</dbReference>
<dbReference type="PANTHER" id="PTHR43646">
    <property type="entry name" value="GLYCOSYLTRANSFERASE"/>
    <property type="match status" value="1"/>
</dbReference>
<dbReference type="EMBL" id="MAXA01000260">
    <property type="protein sequence ID" value="OHV20960.1"/>
    <property type="molecule type" value="Genomic_DNA"/>
</dbReference>
<sequence length="480" mass="50067">MPAGFRVVLDTSARRLSADSWLGGSPARVIRLTAAGQAAWQELATGPVVSPRAGALARRLTDAGLAHPRPPTPRHDPDVTVVIPVHDRVDKLARCLAAVGDRHPVVLVDDGSREPGAIIELADRFGAKVIRRPVNGGPAAARNTGLAATAGELVAFVDSDCVPPTGWIGALAAHFADPLVGAVAPRTVPVPGAPGGWAGRYAGTTRSLDLGGTPARVGSNTRVAYVPTAAILVRRAALAEIAGGGPAAGGAFDTTLSVAGEDVDLVWRLDKAGWRIRYDPTVEVRHLEPETWAGLLGRRFRYGTSAAPLALRHPGSLPPLVLFPGPALTVAALLARRPVLAAAAYTCSVLRTVRTLRRSDLPVREVARATAGAVGRTWLGVGRYGTQYAMPLLAAGAAGGGRPRWGRRAAVASLVVGPALAEWAGRRGSMDPVRFVLGRLAEDVAYGSGVWTGCVHNRTTIPVRPTIGRRAHGSRGPDHR</sequence>
<accession>A0A1S1PGX0</accession>
<gene>
    <name evidence="2" type="ORF">BBK14_27395</name>
</gene>
<dbReference type="SUPFAM" id="SSF53448">
    <property type="entry name" value="Nucleotide-diphospho-sugar transferases"/>
    <property type="match status" value="1"/>
</dbReference>
<reference evidence="3" key="1">
    <citation type="submission" date="2016-07" db="EMBL/GenBank/DDBJ databases">
        <title>Frankia sp. NRRL B-16219 Genome sequencing.</title>
        <authorList>
            <person name="Ghodhbane-Gtari F."/>
            <person name="Swanson E."/>
            <person name="Gueddou A."/>
            <person name="Louati M."/>
            <person name="Nouioui I."/>
            <person name="Hezbri K."/>
            <person name="Abebe-Akele F."/>
            <person name="Simpson S."/>
            <person name="Morris K."/>
            <person name="Thomas K."/>
            <person name="Gtari M."/>
            <person name="Tisa L.S."/>
        </authorList>
    </citation>
    <scope>NUCLEOTIDE SEQUENCE [LARGE SCALE GENOMIC DNA]</scope>
    <source>
        <strain evidence="3">NRRL B-16219</strain>
    </source>
</reference>
<proteinExistence type="predicted"/>
<dbReference type="Gene3D" id="3.90.550.10">
    <property type="entry name" value="Spore Coat Polysaccharide Biosynthesis Protein SpsA, Chain A"/>
    <property type="match status" value="1"/>
</dbReference>
<comment type="caution">
    <text evidence="2">The sequence shown here is derived from an EMBL/GenBank/DDBJ whole genome shotgun (WGS) entry which is preliminary data.</text>
</comment>
<dbReference type="GO" id="GO:0016740">
    <property type="term" value="F:transferase activity"/>
    <property type="evidence" value="ECO:0007669"/>
    <property type="project" value="UniProtKB-KW"/>
</dbReference>
<dbReference type="InterPro" id="IPR023981">
    <property type="entry name" value="MftF"/>
</dbReference>
<dbReference type="InterPro" id="IPR029044">
    <property type="entry name" value="Nucleotide-diphossugar_trans"/>
</dbReference>
<dbReference type="NCBIfam" id="TIGR03965">
    <property type="entry name" value="mycofact_glyco"/>
    <property type="match status" value="1"/>
</dbReference>
<dbReference type="Proteomes" id="UP000179769">
    <property type="component" value="Unassembled WGS sequence"/>
</dbReference>
<evidence type="ECO:0000313" key="2">
    <source>
        <dbReference type="EMBL" id="OHV20960.1"/>
    </source>
</evidence>
<dbReference type="PANTHER" id="PTHR43646:SF6">
    <property type="entry name" value="PRE-MYCOFACTOCIN GLYCOSYLTRANSFERASE"/>
    <property type="match status" value="1"/>
</dbReference>
<dbReference type="AlphaFoldDB" id="A0A1S1PGX0"/>
<keyword evidence="2" id="KW-0808">Transferase</keyword>
<dbReference type="Pfam" id="PF00535">
    <property type="entry name" value="Glycos_transf_2"/>
    <property type="match status" value="1"/>
</dbReference>
<evidence type="ECO:0000313" key="3">
    <source>
        <dbReference type="Proteomes" id="UP000179769"/>
    </source>
</evidence>
<organism evidence="2 3">
    <name type="scientific">Parafrankia soli</name>
    <dbReference type="NCBI Taxonomy" id="2599596"/>
    <lineage>
        <taxon>Bacteria</taxon>
        <taxon>Bacillati</taxon>
        <taxon>Actinomycetota</taxon>
        <taxon>Actinomycetes</taxon>
        <taxon>Frankiales</taxon>
        <taxon>Frankiaceae</taxon>
        <taxon>Parafrankia</taxon>
    </lineage>
</organism>
<name>A0A1S1PGX0_9ACTN</name>
<protein>
    <submittedName>
        <fullName evidence="2">Mycofactocin system glycosyltransferase</fullName>
    </submittedName>
</protein>